<evidence type="ECO:0000313" key="1">
    <source>
        <dbReference type="EMBL" id="KFO35079.1"/>
    </source>
</evidence>
<organism evidence="1 2">
    <name type="scientific">Fukomys damarensis</name>
    <name type="common">Damaraland mole rat</name>
    <name type="synonym">Cryptomys damarensis</name>
    <dbReference type="NCBI Taxonomy" id="885580"/>
    <lineage>
        <taxon>Eukaryota</taxon>
        <taxon>Metazoa</taxon>
        <taxon>Chordata</taxon>
        <taxon>Craniata</taxon>
        <taxon>Vertebrata</taxon>
        <taxon>Euteleostomi</taxon>
        <taxon>Mammalia</taxon>
        <taxon>Eutheria</taxon>
        <taxon>Euarchontoglires</taxon>
        <taxon>Glires</taxon>
        <taxon>Rodentia</taxon>
        <taxon>Hystricomorpha</taxon>
        <taxon>Bathyergidae</taxon>
        <taxon>Fukomys</taxon>
    </lineage>
</organism>
<keyword evidence="2" id="KW-1185">Reference proteome</keyword>
<protein>
    <submittedName>
        <fullName evidence="1">Partitioning defective 6 like protein beta</fullName>
    </submittedName>
</protein>
<accession>A0A091DSF0</accession>
<sequence>MDAKSKFGAEFWLFSRKDQNLENLSSTDYCSMFMIANVDGLVSGNSLDQVTDMMIVNSCNLIITVRPANQRTHVVQEQAGIRQLQPVSW</sequence>
<evidence type="ECO:0000313" key="2">
    <source>
        <dbReference type="Proteomes" id="UP000028990"/>
    </source>
</evidence>
<proteinExistence type="predicted"/>
<dbReference type="EMBL" id="KN121891">
    <property type="protein sequence ID" value="KFO35079.1"/>
    <property type="molecule type" value="Genomic_DNA"/>
</dbReference>
<name>A0A091DSF0_FUKDA</name>
<dbReference type="AlphaFoldDB" id="A0A091DSF0"/>
<reference evidence="1 2" key="1">
    <citation type="submission" date="2013-11" db="EMBL/GenBank/DDBJ databases">
        <title>The Damaraland mole rat (Fukomys damarensis) genome and evolution of African mole rats.</title>
        <authorList>
            <person name="Gladyshev V.N."/>
            <person name="Fang X."/>
        </authorList>
    </citation>
    <scope>NUCLEOTIDE SEQUENCE [LARGE SCALE GENOMIC DNA]</scope>
    <source>
        <tissue evidence="1">Liver</tissue>
    </source>
</reference>
<gene>
    <name evidence="1" type="ORF">H920_03533</name>
</gene>
<dbReference type="Proteomes" id="UP000028990">
    <property type="component" value="Unassembled WGS sequence"/>
</dbReference>